<dbReference type="Gene3D" id="3.40.50.150">
    <property type="entry name" value="Vaccinia Virus protein VP39"/>
    <property type="match status" value="1"/>
</dbReference>
<dbReference type="InterPro" id="IPR052514">
    <property type="entry name" value="SAM-dependent_MTase"/>
</dbReference>
<dbReference type="NCBIfam" id="TIGR01444">
    <property type="entry name" value="fkbM_fam"/>
    <property type="match status" value="1"/>
</dbReference>
<protein>
    <recommendedName>
        <fullName evidence="1">Methyltransferase FkbM domain-containing protein</fullName>
    </recommendedName>
</protein>
<evidence type="ECO:0000259" key="1">
    <source>
        <dbReference type="Pfam" id="PF05050"/>
    </source>
</evidence>
<dbReference type="PANTHER" id="PTHR34203">
    <property type="entry name" value="METHYLTRANSFERASE, FKBM FAMILY PROTEIN"/>
    <property type="match status" value="1"/>
</dbReference>
<proteinExistence type="predicted"/>
<dbReference type="PANTHER" id="PTHR34203:SF15">
    <property type="entry name" value="SLL1173 PROTEIN"/>
    <property type="match status" value="1"/>
</dbReference>
<name>A0A2R8AC38_9RHOB</name>
<evidence type="ECO:0000313" key="2">
    <source>
        <dbReference type="EMBL" id="SPF29806.1"/>
    </source>
</evidence>
<dbReference type="InterPro" id="IPR006342">
    <property type="entry name" value="FkbM_mtfrase"/>
</dbReference>
<keyword evidence="3" id="KW-1185">Reference proteome</keyword>
<dbReference type="Proteomes" id="UP000244932">
    <property type="component" value="Unassembled WGS sequence"/>
</dbReference>
<accession>A0A2R8AC38</accession>
<dbReference type="OrthoDB" id="7542440at2"/>
<dbReference type="EMBL" id="OMKW01000003">
    <property type="protein sequence ID" value="SPF29806.1"/>
    <property type="molecule type" value="Genomic_DNA"/>
</dbReference>
<reference evidence="2 3" key="1">
    <citation type="submission" date="2018-03" db="EMBL/GenBank/DDBJ databases">
        <authorList>
            <person name="Keele B.F."/>
        </authorList>
    </citation>
    <scope>NUCLEOTIDE SEQUENCE [LARGE SCALE GENOMIC DNA]</scope>
    <source>
        <strain evidence="2 3">CeCT 8812</strain>
    </source>
</reference>
<feature type="domain" description="Methyltransferase FkbM" evidence="1">
    <location>
        <begin position="90"/>
        <end position="227"/>
    </location>
</feature>
<organism evidence="2 3">
    <name type="scientific">Pontivivens insulae</name>
    <dbReference type="NCBI Taxonomy" id="1639689"/>
    <lineage>
        <taxon>Bacteria</taxon>
        <taxon>Pseudomonadati</taxon>
        <taxon>Pseudomonadota</taxon>
        <taxon>Alphaproteobacteria</taxon>
        <taxon>Rhodobacterales</taxon>
        <taxon>Paracoccaceae</taxon>
        <taxon>Pontivivens</taxon>
    </lineage>
</organism>
<dbReference type="Pfam" id="PF05050">
    <property type="entry name" value="Methyltransf_21"/>
    <property type="match status" value="1"/>
</dbReference>
<dbReference type="InterPro" id="IPR029063">
    <property type="entry name" value="SAM-dependent_MTases_sf"/>
</dbReference>
<evidence type="ECO:0000313" key="3">
    <source>
        <dbReference type="Proteomes" id="UP000244932"/>
    </source>
</evidence>
<gene>
    <name evidence="2" type="ORF">POI8812_02124</name>
</gene>
<dbReference type="AlphaFoldDB" id="A0A2R8AC38"/>
<sequence length="242" mass="27241">MPIVRSARKRILRKFGKSRVETRFGLQWELDPTDWIDLRMIVGQPFEVDQYAFMSALIAKQGCSRFLDCGCNIGFYSVRLGDQFPDLQIDAFEPVGTTRAKLTRNVELNGFEDRITVHGIALSDSEGVAEIAIDPESSGLSTLAADEPDQARRDFKRVEQVPTRRLDDLVSFEGENIALKIDVEGFELTALAGMEQTLKNNKAVLQIETRPSNVAALDVLMASYGYRGFHIIGEDHYYMRAE</sequence>
<dbReference type="SUPFAM" id="SSF53335">
    <property type="entry name" value="S-adenosyl-L-methionine-dependent methyltransferases"/>
    <property type="match status" value="1"/>
</dbReference>
<dbReference type="RefSeq" id="WP_146186156.1">
    <property type="nucleotide sequence ID" value="NZ_OMKW01000003.1"/>
</dbReference>